<organism evidence="1">
    <name type="scientific">Tanacetum cinerariifolium</name>
    <name type="common">Dalmatian daisy</name>
    <name type="synonym">Chrysanthemum cinerariifolium</name>
    <dbReference type="NCBI Taxonomy" id="118510"/>
    <lineage>
        <taxon>Eukaryota</taxon>
        <taxon>Viridiplantae</taxon>
        <taxon>Streptophyta</taxon>
        <taxon>Embryophyta</taxon>
        <taxon>Tracheophyta</taxon>
        <taxon>Spermatophyta</taxon>
        <taxon>Magnoliopsida</taxon>
        <taxon>eudicotyledons</taxon>
        <taxon>Gunneridae</taxon>
        <taxon>Pentapetalae</taxon>
        <taxon>asterids</taxon>
        <taxon>campanulids</taxon>
        <taxon>Asterales</taxon>
        <taxon>Asteraceae</taxon>
        <taxon>Asteroideae</taxon>
        <taxon>Anthemideae</taxon>
        <taxon>Anthemidinae</taxon>
        <taxon>Tanacetum</taxon>
    </lineage>
</organism>
<protein>
    <submittedName>
        <fullName evidence="1">Uncharacterized protein</fullName>
    </submittedName>
</protein>
<sequence>MDDGDDVNDKLSLEL</sequence>
<gene>
    <name evidence="1" type="ORF">Tci_658632</name>
</gene>
<dbReference type="EMBL" id="BKCJ010503417">
    <property type="protein sequence ID" value="GFA86660.1"/>
    <property type="molecule type" value="Genomic_DNA"/>
</dbReference>
<comment type="caution">
    <text evidence="1">The sequence shown here is derived from an EMBL/GenBank/DDBJ whole genome shotgun (WGS) entry which is preliminary data.</text>
</comment>
<evidence type="ECO:0000313" key="1">
    <source>
        <dbReference type="EMBL" id="GFA86660.1"/>
    </source>
</evidence>
<name>A0A699KE87_TANCI</name>
<reference evidence="1" key="1">
    <citation type="journal article" date="2019" name="Sci. Rep.">
        <title>Draft genome of Tanacetum cinerariifolium, the natural source of mosquito coil.</title>
        <authorList>
            <person name="Yamashiro T."/>
            <person name="Shiraishi A."/>
            <person name="Satake H."/>
            <person name="Nakayama K."/>
        </authorList>
    </citation>
    <scope>NUCLEOTIDE SEQUENCE</scope>
</reference>
<feature type="non-terminal residue" evidence="1">
    <location>
        <position position="15"/>
    </location>
</feature>
<accession>A0A699KE87</accession>
<proteinExistence type="predicted"/>